<name>A0A1G7KZK2_9FLAO</name>
<reference evidence="2" key="1">
    <citation type="submission" date="2016-10" db="EMBL/GenBank/DDBJ databases">
        <authorList>
            <person name="Varghese N."/>
            <person name="Submissions S."/>
        </authorList>
    </citation>
    <scope>NUCLEOTIDE SEQUENCE [LARGE SCALE GENOMIC DNA]</scope>
    <source>
        <strain evidence="2">DSM 24729</strain>
    </source>
</reference>
<proteinExistence type="predicted"/>
<dbReference type="Pfam" id="PF13155">
    <property type="entry name" value="Toprim_2"/>
    <property type="match status" value="1"/>
</dbReference>
<dbReference type="eggNOG" id="COG0358">
    <property type="taxonomic scope" value="Bacteria"/>
</dbReference>
<organism evidence="1 2">
    <name type="scientific">Cellulophaga baltica</name>
    <dbReference type="NCBI Taxonomy" id="76594"/>
    <lineage>
        <taxon>Bacteria</taxon>
        <taxon>Pseudomonadati</taxon>
        <taxon>Bacteroidota</taxon>
        <taxon>Flavobacteriia</taxon>
        <taxon>Flavobacteriales</taxon>
        <taxon>Flavobacteriaceae</taxon>
        <taxon>Cellulophaga</taxon>
    </lineage>
</organism>
<accession>A0A1G7KZK2</accession>
<keyword evidence="2" id="KW-1185">Reference proteome</keyword>
<protein>
    <submittedName>
        <fullName evidence="1">Toprim-like</fullName>
    </submittedName>
</protein>
<dbReference type="EMBL" id="FNBD01000014">
    <property type="protein sequence ID" value="SDF42179.1"/>
    <property type="molecule type" value="Genomic_DNA"/>
</dbReference>
<dbReference type="AlphaFoldDB" id="A0A1G7KZK2"/>
<dbReference type="GO" id="GO:0008270">
    <property type="term" value="F:zinc ion binding"/>
    <property type="evidence" value="ECO:0007669"/>
    <property type="project" value="InterPro"/>
</dbReference>
<evidence type="ECO:0000313" key="1">
    <source>
        <dbReference type="EMBL" id="SDF42179.1"/>
    </source>
</evidence>
<dbReference type="GO" id="GO:0003677">
    <property type="term" value="F:DNA binding"/>
    <property type="evidence" value="ECO:0007669"/>
    <property type="project" value="InterPro"/>
</dbReference>
<dbReference type="SUPFAM" id="SSF57783">
    <property type="entry name" value="Zinc beta-ribbon"/>
    <property type="match status" value="1"/>
</dbReference>
<sequence length="301" mass="34978">MTKKTTYGLSCERARAFPIEKALAKLGHFPTRATEKEAWFLSPIRSETQASFKVSKELNRWYDHGAGMGGNIIDLICMIKKTSVKETLQWLEKGQISFSFQQQQPLEKEKKDRLRVLYAQPIQHFGLIRYLFERKITLATASKLCHEVHYMHKGRRYFAIGLKNDSDGWELRNKYYKSSISPKDISHIKNGKDKLIITEGMFDLLSLMEIHKNLQEAYDFLVLNSTAFVSKAIKLVDEYSCVELYLDSDKNGKRTTEILKEYSKNWKDKSVLYSEVKDINEWLISRAKKRIGEKAQDVSLS</sequence>
<dbReference type="Gene3D" id="3.40.1360.10">
    <property type="match status" value="1"/>
</dbReference>
<dbReference type="Proteomes" id="UP000182114">
    <property type="component" value="Unassembled WGS sequence"/>
</dbReference>
<dbReference type="SUPFAM" id="SSF56731">
    <property type="entry name" value="DNA primase core"/>
    <property type="match status" value="1"/>
</dbReference>
<dbReference type="Gene3D" id="3.90.580.10">
    <property type="entry name" value="Zinc finger, CHC2-type domain"/>
    <property type="match status" value="1"/>
</dbReference>
<dbReference type="GO" id="GO:0006260">
    <property type="term" value="P:DNA replication"/>
    <property type="evidence" value="ECO:0007669"/>
    <property type="project" value="InterPro"/>
</dbReference>
<gene>
    <name evidence="1" type="ORF">SAMN04487992_11475</name>
</gene>
<dbReference type="InterPro" id="IPR036977">
    <property type="entry name" value="DNA_primase_Znf_CHC2"/>
</dbReference>
<evidence type="ECO:0000313" key="2">
    <source>
        <dbReference type="Proteomes" id="UP000182114"/>
    </source>
</evidence>